<proteinExistence type="predicted"/>
<reference evidence="1" key="1">
    <citation type="journal article" date="2020" name="mSystems">
        <title>Genome- and Community-Level Interaction Insights into Carbon Utilization and Element Cycling Functions of Hydrothermarchaeota in Hydrothermal Sediment.</title>
        <authorList>
            <person name="Zhou Z."/>
            <person name="Liu Y."/>
            <person name="Xu W."/>
            <person name="Pan J."/>
            <person name="Luo Z.H."/>
            <person name="Li M."/>
        </authorList>
    </citation>
    <scope>NUCLEOTIDE SEQUENCE [LARGE SCALE GENOMIC DNA]</scope>
    <source>
        <strain evidence="1">SpSt-123</strain>
    </source>
</reference>
<name>A0A7C1E473_9CREN</name>
<dbReference type="AlphaFoldDB" id="A0A7C1E473"/>
<evidence type="ECO:0000313" key="1">
    <source>
        <dbReference type="EMBL" id="HDS10414.1"/>
    </source>
</evidence>
<dbReference type="EMBL" id="DSDY01000067">
    <property type="protein sequence ID" value="HDS10414.1"/>
    <property type="molecule type" value="Genomic_DNA"/>
</dbReference>
<sequence>MMERKEWIKIASILMVLVIGLSALPLVSFAETTSNSSDQATNQQNVVGVVNDWVNRLKETIRTSAMISEQNKEKLMSQLDTALQLANKGDIQGAIREIMNVTRQYTVMVNEQARERIRQTVEEKVKAIQQIKDSIPPEAQELIKNANKTLDEIGKGKINPEEIHKVVKPITITKREVEKSQQVCWNIVKQIATDEESKEYLGNMTGTYIPTGLTALLYPAQKLIENVKFMAQRMGNQDILNITSLLEESISLIKQAVAKFGQGDYEGFNTTISLAKEKLDQAKELIVKPTSKKMGTMSLYNMLLTASRMIELTIMNVEKVLGGILNENKVMVKGVVLQYNNTTNEFVVLGSMHLVVKSPENKLRSAGFAPVIGSWTVKITNETKINGNLTETAIVLVIGKSKVDNGKIIVVADEIYANNIKELSEVENAVEETAPQQASAIIGVNA</sequence>
<accession>A0A7C1E473</accession>
<organism evidence="1">
    <name type="scientific">Fervidicoccus fontis</name>
    <dbReference type="NCBI Taxonomy" id="683846"/>
    <lineage>
        <taxon>Archaea</taxon>
        <taxon>Thermoproteota</taxon>
        <taxon>Thermoprotei</taxon>
        <taxon>Fervidicoccales</taxon>
        <taxon>Fervidicoccaceae</taxon>
        <taxon>Fervidicoccus</taxon>
    </lineage>
</organism>
<protein>
    <submittedName>
        <fullName evidence="1">Uncharacterized protein</fullName>
    </submittedName>
</protein>
<comment type="caution">
    <text evidence="1">The sequence shown here is derived from an EMBL/GenBank/DDBJ whole genome shotgun (WGS) entry which is preliminary data.</text>
</comment>
<gene>
    <name evidence="1" type="ORF">ENO04_02145</name>
</gene>